<sequence length="162" mass="18153">MFERSFRMSLGSFIYFLYLLSPRLEVVASRNSSDEEPITPLIMLIATLCYLAGGSYFDIRRIVGISRPSYCRVVDLTMTAIISQSELQIRFPKSDSEKEIVMADFREKKFWTNHEWLRRLCQIKSLSVKDAGNGGTGNISVAITVAPGSTSRPCVTLTIGSL</sequence>
<organism evidence="1 2">
    <name type="scientific">Phytophthora cactorum</name>
    <dbReference type="NCBI Taxonomy" id="29920"/>
    <lineage>
        <taxon>Eukaryota</taxon>
        <taxon>Sar</taxon>
        <taxon>Stramenopiles</taxon>
        <taxon>Oomycota</taxon>
        <taxon>Peronosporomycetes</taxon>
        <taxon>Peronosporales</taxon>
        <taxon>Peronosporaceae</taxon>
        <taxon>Phytophthora</taxon>
    </lineage>
</organism>
<dbReference type="Proteomes" id="UP000688947">
    <property type="component" value="Unassembled WGS sequence"/>
</dbReference>
<gene>
    <name evidence="1" type="ORF">JG687_00008124</name>
</gene>
<protein>
    <submittedName>
        <fullName evidence="1">Uncharacterized protein</fullName>
    </submittedName>
</protein>
<comment type="caution">
    <text evidence="1">The sequence shown here is derived from an EMBL/GenBank/DDBJ whole genome shotgun (WGS) entry which is preliminary data.</text>
</comment>
<dbReference type="AlphaFoldDB" id="A0A8T1UGE8"/>
<dbReference type="OrthoDB" id="109201at2759"/>
<evidence type="ECO:0000313" key="1">
    <source>
        <dbReference type="EMBL" id="KAG6960602.1"/>
    </source>
</evidence>
<name>A0A8T1UGE8_9STRA</name>
<reference evidence="1" key="1">
    <citation type="submission" date="2021-01" db="EMBL/GenBank/DDBJ databases">
        <title>Phytophthora aleatoria, a newly-described species from Pinus radiata is distinct from Phytophthora cactorum isolates based on comparative genomics.</title>
        <authorList>
            <person name="Mcdougal R."/>
            <person name="Panda P."/>
            <person name="Williams N."/>
            <person name="Studholme D.J."/>
        </authorList>
    </citation>
    <scope>NUCLEOTIDE SEQUENCE</scope>
    <source>
        <strain evidence="1">NZFS 3830</strain>
    </source>
</reference>
<dbReference type="EMBL" id="JAENGZ010000379">
    <property type="protein sequence ID" value="KAG6960602.1"/>
    <property type="molecule type" value="Genomic_DNA"/>
</dbReference>
<evidence type="ECO:0000313" key="2">
    <source>
        <dbReference type="Proteomes" id="UP000688947"/>
    </source>
</evidence>
<proteinExistence type="predicted"/>
<accession>A0A8T1UGE8</accession>